<dbReference type="AlphaFoldDB" id="A0A915K069"/>
<keyword evidence="1" id="KW-1185">Reference proteome</keyword>
<sequence>MALDEFTGFKNFKSDTVRSPVLWKECFHVVSRQVGVDCPKRIITGCIDCPTISYILVLLDFPSPTTQLNGADKYCM</sequence>
<evidence type="ECO:0000313" key="1">
    <source>
        <dbReference type="Proteomes" id="UP000887565"/>
    </source>
</evidence>
<dbReference type="WBParaSite" id="nRc.2.0.1.t32171-RA">
    <property type="protein sequence ID" value="nRc.2.0.1.t32171-RA"/>
    <property type="gene ID" value="nRc.2.0.1.g32171"/>
</dbReference>
<reference evidence="2" key="1">
    <citation type="submission" date="2022-11" db="UniProtKB">
        <authorList>
            <consortium name="WormBaseParasite"/>
        </authorList>
    </citation>
    <scope>IDENTIFICATION</scope>
</reference>
<protein>
    <submittedName>
        <fullName evidence="2">Uncharacterized protein</fullName>
    </submittedName>
</protein>
<dbReference type="Proteomes" id="UP000887565">
    <property type="component" value="Unplaced"/>
</dbReference>
<proteinExistence type="predicted"/>
<organism evidence="1 2">
    <name type="scientific">Romanomermis culicivorax</name>
    <name type="common">Nematode worm</name>
    <dbReference type="NCBI Taxonomy" id="13658"/>
    <lineage>
        <taxon>Eukaryota</taxon>
        <taxon>Metazoa</taxon>
        <taxon>Ecdysozoa</taxon>
        <taxon>Nematoda</taxon>
        <taxon>Enoplea</taxon>
        <taxon>Dorylaimia</taxon>
        <taxon>Mermithida</taxon>
        <taxon>Mermithoidea</taxon>
        <taxon>Mermithidae</taxon>
        <taxon>Romanomermis</taxon>
    </lineage>
</organism>
<evidence type="ECO:0000313" key="2">
    <source>
        <dbReference type="WBParaSite" id="nRc.2.0.1.t32171-RA"/>
    </source>
</evidence>
<name>A0A915K069_ROMCU</name>
<accession>A0A915K069</accession>